<evidence type="ECO:0000313" key="1">
    <source>
        <dbReference type="EMBL" id="APT47366.1"/>
    </source>
</evidence>
<gene>
    <name evidence="1" type="ORF">BSA145_16700</name>
</gene>
<name>A0A1L6ZLG1_BACIA</name>
<organism evidence="1 2">
    <name type="scientific">Bacillus safensis</name>
    <dbReference type="NCBI Taxonomy" id="561879"/>
    <lineage>
        <taxon>Bacteria</taxon>
        <taxon>Bacillati</taxon>
        <taxon>Bacillota</taxon>
        <taxon>Bacilli</taxon>
        <taxon>Bacillales</taxon>
        <taxon>Bacillaceae</taxon>
        <taxon>Bacillus</taxon>
    </lineage>
</organism>
<dbReference type="AlphaFoldDB" id="A0A1L6ZLG1"/>
<reference evidence="1 2" key="1">
    <citation type="submission" date="2016-05" db="EMBL/GenBank/DDBJ databases">
        <title>Complete Genome and Methylome Analysis of Psychrotrophic Bacterial Isolates from Antarctic Lake Untersee.</title>
        <authorList>
            <person name="Fomenkov A."/>
            <person name="Akimov V.N."/>
            <person name="Vasilyeva L.V."/>
            <person name="Andersen D."/>
            <person name="Vincze T."/>
            <person name="Roberts R.J."/>
        </authorList>
    </citation>
    <scope>NUCLEOTIDE SEQUENCE [LARGE SCALE GENOMIC DNA]</scope>
    <source>
        <strain evidence="1 2">U14-5</strain>
    </source>
</reference>
<protein>
    <submittedName>
        <fullName evidence="1">Uncharacterized protein</fullName>
    </submittedName>
</protein>
<dbReference type="RefSeq" id="WP_025092874.1">
    <property type="nucleotide sequence ID" value="NZ_BSBF01000001.1"/>
</dbReference>
<proteinExistence type="predicted"/>
<accession>A0A1L6ZLG1</accession>
<dbReference type="Proteomes" id="UP000185426">
    <property type="component" value="Chromosome"/>
</dbReference>
<dbReference type="EMBL" id="CP015607">
    <property type="protein sequence ID" value="APT47366.1"/>
    <property type="molecule type" value="Genomic_DNA"/>
</dbReference>
<evidence type="ECO:0000313" key="2">
    <source>
        <dbReference type="Proteomes" id="UP000185426"/>
    </source>
</evidence>
<sequence>MRTKPVIKPFSERQSDQFYLSQVNGSIVMTNKGKPMFQFPDKQAFEKFQQLKADAIRSKLEIS</sequence>